<evidence type="ECO:0000259" key="1">
    <source>
        <dbReference type="Pfam" id="PF01494"/>
    </source>
</evidence>
<sequence>MSSASEEFDVAVVGAGPAGSSAARAAAQAGARVVLLERAAFPRYKTCGGGLIGPTLAALPGTPPARAEVLRVSLTLRGGAPRERHSPDGGPVLRTAARTELDAWLADAAASAGADVRLGVGPVTVPDDAATSAGPIELRTADGVVRASTVIGADGTSSRVARAVGVRVAETDLGLEVELDAGGQAAAWADRVHLDWGPLPGSYGWVFPKGDSLTVGVIAAKGRPAETQAYLRALVEQQGLAGLRVLHDSGHLTRCRTPSSPLGRGRLLVAGDAAGLLEPWTREGISFAVRSGLAAGRVAADAVLGRGPSSHLGSVVSAYEAALAADLLPEMEAGRRCLAAFEKRPYAFHHLLAGPGWGSFTRLTRGETTLARAWEHRTVRTGIALLAATGGRGARSASDEPRDPRT</sequence>
<dbReference type="PANTHER" id="PTHR42685">
    <property type="entry name" value="GERANYLGERANYL DIPHOSPHATE REDUCTASE"/>
    <property type="match status" value="1"/>
</dbReference>
<dbReference type="GO" id="GO:0016628">
    <property type="term" value="F:oxidoreductase activity, acting on the CH-CH group of donors, NAD or NADP as acceptor"/>
    <property type="evidence" value="ECO:0007669"/>
    <property type="project" value="InterPro"/>
</dbReference>
<dbReference type="RefSeq" id="WP_250828103.1">
    <property type="nucleotide sequence ID" value="NZ_JAMOIL010000022.1"/>
</dbReference>
<dbReference type="PANTHER" id="PTHR42685:SF22">
    <property type="entry name" value="CONDITIONED MEDIUM FACTOR RECEPTOR 1"/>
    <property type="match status" value="1"/>
</dbReference>
<dbReference type="Proteomes" id="UP001139485">
    <property type="component" value="Unassembled WGS sequence"/>
</dbReference>
<organism evidence="2 3">
    <name type="scientific">Nocardioides bruguierae</name>
    <dbReference type="NCBI Taxonomy" id="2945102"/>
    <lineage>
        <taxon>Bacteria</taxon>
        <taxon>Bacillati</taxon>
        <taxon>Actinomycetota</taxon>
        <taxon>Actinomycetes</taxon>
        <taxon>Propionibacteriales</taxon>
        <taxon>Nocardioidaceae</taxon>
        <taxon>Nocardioides</taxon>
    </lineage>
</organism>
<proteinExistence type="predicted"/>
<comment type="caution">
    <text evidence="2">The sequence shown here is derived from an EMBL/GenBank/DDBJ whole genome shotgun (WGS) entry which is preliminary data.</text>
</comment>
<protein>
    <submittedName>
        <fullName evidence="2">Geranylgeranyl reductase family protein</fullName>
    </submittedName>
</protein>
<name>A0A9X2D9I2_9ACTN</name>
<dbReference type="InterPro" id="IPR011777">
    <property type="entry name" value="Geranylgeranyl_Rdtase_fam"/>
</dbReference>
<dbReference type="EMBL" id="JAMOIL010000022">
    <property type="protein sequence ID" value="MCM0621768.1"/>
    <property type="molecule type" value="Genomic_DNA"/>
</dbReference>
<dbReference type="SUPFAM" id="SSF51905">
    <property type="entry name" value="FAD/NAD(P)-binding domain"/>
    <property type="match status" value="1"/>
</dbReference>
<evidence type="ECO:0000313" key="3">
    <source>
        <dbReference type="Proteomes" id="UP001139485"/>
    </source>
</evidence>
<dbReference type="PRINTS" id="PR00420">
    <property type="entry name" value="RNGMNOXGNASE"/>
</dbReference>
<gene>
    <name evidence="2" type="ORF">M8330_15865</name>
</gene>
<dbReference type="Pfam" id="PF01494">
    <property type="entry name" value="FAD_binding_3"/>
    <property type="match status" value="1"/>
</dbReference>
<dbReference type="NCBIfam" id="TIGR02032">
    <property type="entry name" value="GG-red-SF"/>
    <property type="match status" value="1"/>
</dbReference>
<keyword evidence="3" id="KW-1185">Reference proteome</keyword>
<dbReference type="AlphaFoldDB" id="A0A9X2D9I2"/>
<feature type="domain" description="FAD-binding" evidence="1">
    <location>
        <begin position="8"/>
        <end position="312"/>
    </location>
</feature>
<evidence type="ECO:0000313" key="2">
    <source>
        <dbReference type="EMBL" id="MCM0621768.1"/>
    </source>
</evidence>
<accession>A0A9X2D9I2</accession>
<dbReference type="InterPro" id="IPR036188">
    <property type="entry name" value="FAD/NAD-bd_sf"/>
</dbReference>
<dbReference type="GO" id="GO:0071949">
    <property type="term" value="F:FAD binding"/>
    <property type="evidence" value="ECO:0007669"/>
    <property type="project" value="InterPro"/>
</dbReference>
<dbReference type="InterPro" id="IPR002938">
    <property type="entry name" value="FAD-bd"/>
</dbReference>
<reference evidence="2" key="1">
    <citation type="submission" date="2022-05" db="EMBL/GenBank/DDBJ databases">
        <authorList>
            <person name="Tuo L."/>
        </authorList>
    </citation>
    <scope>NUCLEOTIDE SEQUENCE</scope>
    <source>
        <strain evidence="2">BSK12Z-4</strain>
    </source>
</reference>
<dbReference type="Gene3D" id="3.50.50.60">
    <property type="entry name" value="FAD/NAD(P)-binding domain"/>
    <property type="match status" value="1"/>
</dbReference>
<dbReference type="InterPro" id="IPR050407">
    <property type="entry name" value="Geranylgeranyl_reductase"/>
</dbReference>